<dbReference type="PANTHER" id="PTHR16019">
    <property type="entry name" value="SYNAPSE-ASSOCIATED PROTEIN"/>
    <property type="match status" value="1"/>
</dbReference>
<evidence type="ECO:0000313" key="4">
    <source>
        <dbReference type="Proteomes" id="UP000189911"/>
    </source>
</evidence>
<dbReference type="InterPro" id="IPR005607">
    <property type="entry name" value="BSD_dom"/>
</dbReference>
<keyword evidence="4" id="KW-1185">Reference proteome</keyword>
<dbReference type="GO" id="GO:0005737">
    <property type="term" value="C:cytoplasm"/>
    <property type="evidence" value="ECO:0007669"/>
    <property type="project" value="TreeGrafter"/>
</dbReference>
<sequence>MEFFYEEQAVGNGLESAQDQPEGDKSTEEAFQKFEGTIDRQYQKTAEVVKKFMNEERSLELNVPLEPHLSERAQVALDSLDHQLHNVENLAQDYWKKVSSNSFWSSMTDSLGSKFGEAVNVNSGKKDQDETPLNSRAKIVTPVAGNRTDAELRLLSSDERVYLNNESSLTEGFDVDKHTSEIAALLESDKVLTQTMNAVVPEKISYSEFWNIFFSRRDNILAMEHKRKKLLEQKAQDGTPVDWDEEEDDNDNENKEVDIEIDGASAREESTSKKDTDVKESKGSGHATSGKSESAAEDNDKRSANDENNDDDDDDDDDWE</sequence>
<protein>
    <submittedName>
        <fullName evidence="3">LANO_0F03818g1_1</fullName>
    </submittedName>
</protein>
<accession>A0A1G4K7B8</accession>
<reference evidence="4" key="1">
    <citation type="submission" date="2016-03" db="EMBL/GenBank/DDBJ databases">
        <authorList>
            <person name="Devillers Hugo."/>
        </authorList>
    </citation>
    <scope>NUCLEOTIDE SEQUENCE [LARGE SCALE GENOMIC DNA]</scope>
</reference>
<dbReference type="InterPro" id="IPR051494">
    <property type="entry name" value="BSD_domain-containing"/>
</dbReference>
<proteinExistence type="predicted"/>
<feature type="region of interest" description="Disordered" evidence="1">
    <location>
        <begin position="233"/>
        <end position="320"/>
    </location>
</feature>
<feature type="compositionally biased region" description="Acidic residues" evidence="1">
    <location>
        <begin position="242"/>
        <end position="251"/>
    </location>
</feature>
<feature type="domain" description="BSD" evidence="2">
    <location>
        <begin position="169"/>
        <end position="221"/>
    </location>
</feature>
<evidence type="ECO:0000256" key="1">
    <source>
        <dbReference type="SAM" id="MobiDB-lite"/>
    </source>
</evidence>
<dbReference type="PANTHER" id="PTHR16019:SF5">
    <property type="entry name" value="BSD DOMAIN-CONTAINING PROTEIN 1"/>
    <property type="match status" value="1"/>
</dbReference>
<dbReference type="OrthoDB" id="73788at2759"/>
<feature type="compositionally biased region" description="Basic and acidic residues" evidence="1">
    <location>
        <begin position="265"/>
        <end position="283"/>
    </location>
</feature>
<evidence type="ECO:0000313" key="3">
    <source>
        <dbReference type="EMBL" id="SCU99816.1"/>
    </source>
</evidence>
<dbReference type="SUPFAM" id="SSF140383">
    <property type="entry name" value="BSD domain-like"/>
    <property type="match status" value="1"/>
</dbReference>
<dbReference type="Pfam" id="PF03909">
    <property type="entry name" value="BSD"/>
    <property type="match status" value="1"/>
</dbReference>
<feature type="region of interest" description="Disordered" evidence="1">
    <location>
        <begin position="1"/>
        <end position="28"/>
    </location>
</feature>
<dbReference type="SMART" id="SM00751">
    <property type="entry name" value="BSD"/>
    <property type="match status" value="1"/>
</dbReference>
<evidence type="ECO:0000259" key="2">
    <source>
        <dbReference type="PROSITE" id="PS50858"/>
    </source>
</evidence>
<dbReference type="InterPro" id="IPR035925">
    <property type="entry name" value="BSD_dom_sf"/>
</dbReference>
<organism evidence="3 4">
    <name type="scientific">Lachancea nothofagi CBS 11611</name>
    <dbReference type="NCBI Taxonomy" id="1266666"/>
    <lineage>
        <taxon>Eukaryota</taxon>
        <taxon>Fungi</taxon>
        <taxon>Dikarya</taxon>
        <taxon>Ascomycota</taxon>
        <taxon>Saccharomycotina</taxon>
        <taxon>Saccharomycetes</taxon>
        <taxon>Saccharomycetales</taxon>
        <taxon>Saccharomycetaceae</taxon>
        <taxon>Lachancea</taxon>
    </lineage>
</organism>
<dbReference type="EMBL" id="LT598452">
    <property type="protein sequence ID" value="SCU99816.1"/>
    <property type="molecule type" value="Genomic_DNA"/>
</dbReference>
<dbReference type="Gene3D" id="1.10.3970.10">
    <property type="entry name" value="BSD domain"/>
    <property type="match status" value="1"/>
</dbReference>
<dbReference type="AlphaFoldDB" id="A0A1G4K7B8"/>
<dbReference type="Proteomes" id="UP000189911">
    <property type="component" value="Chromosome F"/>
</dbReference>
<gene>
    <name evidence="3" type="ORF">LANO_0F03818G</name>
</gene>
<name>A0A1G4K7B8_9SACH</name>
<feature type="compositionally biased region" description="Acidic residues" evidence="1">
    <location>
        <begin position="307"/>
        <end position="320"/>
    </location>
</feature>
<dbReference type="PROSITE" id="PS50858">
    <property type="entry name" value="BSD"/>
    <property type="match status" value="1"/>
</dbReference>